<proteinExistence type="predicted"/>
<keyword evidence="2" id="KW-1185">Reference proteome</keyword>
<dbReference type="EMBL" id="CP038487">
    <property type="protein sequence ID" value="QFZ28481.1"/>
    <property type="molecule type" value="Genomic_DNA"/>
</dbReference>
<dbReference type="Proteomes" id="UP000326582">
    <property type="component" value="Chromosome 4"/>
</dbReference>
<accession>A0ACD0WM45</accession>
<evidence type="ECO:0000313" key="2">
    <source>
        <dbReference type="Proteomes" id="UP000326582"/>
    </source>
</evidence>
<name>A0ACD0WM45_CLALS</name>
<organism evidence="1 2">
    <name type="scientific">Clavispora lusitaniae</name>
    <name type="common">Candida lusitaniae</name>
    <dbReference type="NCBI Taxonomy" id="36911"/>
    <lineage>
        <taxon>Eukaryota</taxon>
        <taxon>Fungi</taxon>
        <taxon>Dikarya</taxon>
        <taxon>Ascomycota</taxon>
        <taxon>Saccharomycotina</taxon>
        <taxon>Pichiomycetes</taxon>
        <taxon>Metschnikowiaceae</taxon>
        <taxon>Clavispora</taxon>
    </lineage>
</organism>
<reference evidence="2" key="1">
    <citation type="journal article" date="2019" name="MBio">
        <title>Comparative genomics for the elucidation of multidrug resistance (MDR) in Candida lusitaniae.</title>
        <authorList>
            <person name="Kannan A."/>
            <person name="Asner S.A."/>
            <person name="Trachsel E."/>
            <person name="Kelly S."/>
            <person name="Parker J."/>
            <person name="Sanglard D."/>
        </authorList>
    </citation>
    <scope>NUCLEOTIDE SEQUENCE [LARGE SCALE GENOMIC DNA]</scope>
    <source>
        <strain evidence="2">P1</strain>
    </source>
</reference>
<evidence type="ECO:0000313" key="1">
    <source>
        <dbReference type="EMBL" id="QFZ28481.1"/>
    </source>
</evidence>
<sequence>MGVLGTSKVEEEALRAAAEASASRASVDQSASSQYETASEFASASEFDPDEDLIDNRDNQNETYSESVTENNSTIQEATQPYAPSSSKDLDDDEIDYVMPIQHPQEIDVSNMDENELNRIVTTQTGGSLGLSLQPSRTHGEFIDPKDLDWDGPDDKENPFNWSKSKKWFITFVTANVCLCVSLGSSLFVEGVPELEIKMGISQTLGLSGLTFYLIGLALGPVIAAPLSEMVGRRYIYILTFPASMLFTMGVGLSKNIRTILVLRFFAGFIASPPMSLAGGTISDIWGNSPIDMSIAMALFCVAPFLGPVIGPIVGGFAAEHKGWKWTMWVSLMFSGAILPFLLLVPETYKLAILRKRAKSRGVKLVQYKFIDIVKLALQVYIIRPVEMLFVEPIVGLTSLYIAFVFAVLFGFFEAFPIIFRGLYRMDFGVSGLPFLAVGIGLIFGVVLYVALDLFYYYPKNPDGTRGKRDENGNFVWDAPERKLTIAMAGSVFLPIALFWLAWTAKKSIHWIAPTLAGLPFGFGLIWVFFGIVLYYSMSFPPAYVASALAANNLLRYLLASVFPLFMVQMYERLHIDWATTLLAFISLAMVPIPFAFKKYGPKLRAHSKYGYVAFFKKIAAQKAAAAAAAAATPATPSANDSGEETAAGAASPEKGDNAESNSSILAKGEKTNDHQHSALSREEVGEKV</sequence>
<protein>
    <submittedName>
        <fullName evidence="1">Polyamine transporter</fullName>
    </submittedName>
</protein>
<gene>
    <name evidence="1" type="ORF">EJF14_40523</name>
</gene>